<dbReference type="InterPro" id="IPR001516">
    <property type="entry name" value="Proton_antipo_N"/>
</dbReference>
<evidence type="ECO:0000256" key="6">
    <source>
        <dbReference type="ARBA" id="ARBA00023136"/>
    </source>
</evidence>
<dbReference type="PATRIC" id="fig|351160.9.peg.806"/>
<dbReference type="STRING" id="351160.RCIX2384"/>
<proteinExistence type="predicted"/>
<dbReference type="PANTHER" id="PTHR42682:SF5">
    <property type="entry name" value="HYDROGENASE-4 COMPONENT F"/>
    <property type="match status" value="1"/>
</dbReference>
<dbReference type="GO" id="GO:0016491">
    <property type="term" value="F:oxidoreductase activity"/>
    <property type="evidence" value="ECO:0007669"/>
    <property type="project" value="UniProtKB-KW"/>
</dbReference>
<feature type="transmembrane region" description="Helical" evidence="7">
    <location>
        <begin position="66"/>
        <end position="89"/>
    </location>
</feature>
<keyword evidence="4 7" id="KW-1133">Transmembrane helix</keyword>
<organism evidence="10 11">
    <name type="scientific">Methanocella arvoryzae (strain DSM 22066 / NBRC 105507 / MRE50)</name>
    <dbReference type="NCBI Taxonomy" id="351160"/>
    <lineage>
        <taxon>Archaea</taxon>
        <taxon>Methanobacteriati</taxon>
        <taxon>Methanobacteriota</taxon>
        <taxon>Stenosarchaea group</taxon>
        <taxon>Methanomicrobia</taxon>
        <taxon>Methanocellales</taxon>
        <taxon>Methanocellaceae</taxon>
        <taxon>Methanocella</taxon>
    </lineage>
</organism>
<dbReference type="PANTHER" id="PTHR42682">
    <property type="entry name" value="HYDROGENASE-4 COMPONENT F"/>
    <property type="match status" value="1"/>
</dbReference>
<feature type="transmembrane region" description="Helical" evidence="7">
    <location>
        <begin position="245"/>
        <end position="263"/>
    </location>
</feature>
<gene>
    <name evidence="10" type="ORF">RCIX2384</name>
</gene>
<feature type="transmembrane region" description="Helical" evidence="7">
    <location>
        <begin position="205"/>
        <end position="224"/>
    </location>
</feature>
<evidence type="ECO:0000256" key="2">
    <source>
        <dbReference type="ARBA" id="ARBA00022475"/>
    </source>
</evidence>
<evidence type="ECO:0000259" key="9">
    <source>
        <dbReference type="Pfam" id="PF00662"/>
    </source>
</evidence>
<evidence type="ECO:0000256" key="5">
    <source>
        <dbReference type="ARBA" id="ARBA00023002"/>
    </source>
</evidence>
<comment type="subcellular location">
    <subcellularLocation>
        <location evidence="1">Cell membrane</location>
        <topology evidence="1">Multi-pass membrane protein</topology>
    </subcellularLocation>
</comment>
<dbReference type="Pfam" id="PF00662">
    <property type="entry name" value="Proton_antipo_N"/>
    <property type="match status" value="1"/>
</dbReference>
<evidence type="ECO:0000313" key="11">
    <source>
        <dbReference type="Proteomes" id="UP000000663"/>
    </source>
</evidence>
<feature type="transmembrane region" description="Helical" evidence="7">
    <location>
        <begin position="101"/>
        <end position="118"/>
    </location>
</feature>
<feature type="transmembrane region" description="Helical" evidence="7">
    <location>
        <begin position="124"/>
        <end position="145"/>
    </location>
</feature>
<keyword evidence="3 7" id="KW-0812">Transmembrane</keyword>
<keyword evidence="2" id="KW-1003">Cell membrane</keyword>
<dbReference type="EMBL" id="AM114193">
    <property type="protein sequence ID" value="CAJ37475.1"/>
    <property type="molecule type" value="Genomic_DNA"/>
</dbReference>
<dbReference type="InterPro" id="IPR003918">
    <property type="entry name" value="NADH_UbQ_OxRdtase"/>
</dbReference>
<protein>
    <submittedName>
        <fullName evidence="10">Hydrogenase, membrane subunit 1-like protein (EchA-like)</fullName>
    </submittedName>
</protein>
<feature type="transmembrane region" description="Helical" evidence="7">
    <location>
        <begin position="275"/>
        <end position="295"/>
    </location>
</feature>
<feature type="transmembrane region" description="Helical" evidence="7">
    <location>
        <begin position="28"/>
        <end position="46"/>
    </location>
</feature>
<dbReference type="GO" id="GO:0005886">
    <property type="term" value="C:plasma membrane"/>
    <property type="evidence" value="ECO:0007669"/>
    <property type="project" value="UniProtKB-SubCell"/>
</dbReference>
<evidence type="ECO:0000259" key="8">
    <source>
        <dbReference type="Pfam" id="PF00361"/>
    </source>
</evidence>
<dbReference type="InterPro" id="IPR052175">
    <property type="entry name" value="ComplexI-like_HydComp"/>
</dbReference>
<evidence type="ECO:0000256" key="3">
    <source>
        <dbReference type="ARBA" id="ARBA00022692"/>
    </source>
</evidence>
<dbReference type="RefSeq" id="WP_012035106.1">
    <property type="nucleotide sequence ID" value="NC_009464.1"/>
</dbReference>
<dbReference type="GO" id="GO:0042773">
    <property type="term" value="P:ATP synthesis coupled electron transport"/>
    <property type="evidence" value="ECO:0007669"/>
    <property type="project" value="InterPro"/>
</dbReference>
<keyword evidence="5" id="KW-0560">Oxidoreductase</keyword>
<accession>Q0W2B8</accession>
<evidence type="ECO:0000256" key="7">
    <source>
        <dbReference type="SAM" id="Phobius"/>
    </source>
</evidence>
<feature type="transmembrane region" description="Helical" evidence="7">
    <location>
        <begin position="6"/>
        <end position="21"/>
    </location>
</feature>
<dbReference type="PRINTS" id="PR01437">
    <property type="entry name" value="NUOXDRDTASE4"/>
</dbReference>
<feature type="domain" description="NADH-Ubiquinone oxidoreductase (complex I) chain 5 N-terminal" evidence="9">
    <location>
        <begin position="60"/>
        <end position="88"/>
    </location>
</feature>
<dbReference type="InterPro" id="IPR001750">
    <property type="entry name" value="ND/Mrp_TM"/>
</dbReference>
<feature type="domain" description="NADH:quinone oxidoreductase/Mrp antiporter transmembrane" evidence="8">
    <location>
        <begin position="121"/>
        <end position="416"/>
    </location>
</feature>
<evidence type="ECO:0000313" key="10">
    <source>
        <dbReference type="EMBL" id="CAJ37475.1"/>
    </source>
</evidence>
<dbReference type="OrthoDB" id="19089at2157"/>
<dbReference type="GeneID" id="5144157"/>
<evidence type="ECO:0000256" key="1">
    <source>
        <dbReference type="ARBA" id="ARBA00004651"/>
    </source>
</evidence>
<dbReference type="KEGG" id="rci:RCIX2384"/>
<dbReference type="Proteomes" id="UP000000663">
    <property type="component" value="Chromosome"/>
</dbReference>
<keyword evidence="6 7" id="KW-0472">Membrane</keyword>
<reference evidence="10 11" key="1">
    <citation type="journal article" date="2006" name="Science">
        <title>Genome of rice cluster I archaea -- the key methane producers in the rice rhizosphere.</title>
        <authorList>
            <person name="Erkel C."/>
            <person name="Kube M."/>
            <person name="Reinhardt R."/>
            <person name="Liesack W."/>
        </authorList>
    </citation>
    <scope>NUCLEOTIDE SEQUENCE [LARGE SCALE GENOMIC DNA]</scope>
    <source>
        <strain evidence="11">DSM 22066 / NBRC 105507 / MRE50</strain>
    </source>
</reference>
<keyword evidence="11" id="KW-1185">Reference proteome</keyword>
<feature type="transmembrane region" description="Helical" evidence="7">
    <location>
        <begin position="448"/>
        <end position="468"/>
    </location>
</feature>
<dbReference type="eggNOG" id="arCOG01537">
    <property type="taxonomic scope" value="Archaea"/>
</dbReference>
<feature type="transmembrane region" description="Helical" evidence="7">
    <location>
        <begin position="302"/>
        <end position="327"/>
    </location>
</feature>
<feature type="transmembrane region" description="Helical" evidence="7">
    <location>
        <begin position="157"/>
        <end position="177"/>
    </location>
</feature>
<feature type="transmembrane region" description="Helical" evidence="7">
    <location>
        <begin position="396"/>
        <end position="427"/>
    </location>
</feature>
<dbReference type="GO" id="GO:0008137">
    <property type="term" value="F:NADH dehydrogenase (ubiquinone) activity"/>
    <property type="evidence" value="ECO:0007669"/>
    <property type="project" value="InterPro"/>
</dbReference>
<evidence type="ECO:0000256" key="4">
    <source>
        <dbReference type="ARBA" id="ARBA00022989"/>
    </source>
</evidence>
<name>Q0W2B8_METAR</name>
<dbReference type="AlphaFoldDB" id="Q0W2B8"/>
<dbReference type="Pfam" id="PF00361">
    <property type="entry name" value="Proton_antipo_M"/>
    <property type="match status" value="1"/>
</dbReference>
<sequence length="487" mass="52304">MIIETLLIIPLITAALCYLIKHKRTVEIVSTLGALAIMAGCVYLAYTVFTRGPVSGGLWYVDSLGAYMLVIISFIGLAAAIYSIGYLGYEYKEKKIDLGRLRYYFTFFHVFIFTMLLVCTSSNLGIMWIAIEATTLASAFLVGFYNKDTSVEAAWKYIIICSVGITLALLGTILLYASSVNTLGESADALNWPMLAEKAKSLDPTLLKIAFILVIIGYGTKAGFAPMHTWLPDAHSEAPTPISGLLSGVLLNCAMYGILRYHIITTNALGPDFSGTLLIVFGLLSLAAAAAFIIIQKDYKRLLAYSSIEHMGIIAIGFGIGGAVGIFGALLHILNHAVTKSLMFFGAGNILLKFKTKNIDEVKGIAALMPWTAMCFVAGALAITGSPPFSIFVSEIIILIAGFTQGNIVVSVLYLLLLVIIFAGFMYHVGRMVFGEPAPGTIKGEPNYLGLCVMAVLLLATLIMGVYVPLALSDILTQIVTIFGGSV</sequence>